<gene>
    <name evidence="2" type="ORF">HMPREF6485_2036</name>
</gene>
<sequence length="370" mass="42308">MMLKELKNIIRLVLPALLLSFVSGAAEWSVVSAQVQVEQRIDSIEMLIGEQTLLHLQVTMKNGQRATLPHFKPGQHITPGVEVLGQHDHDTLNLGNGMVQIGRDYTLTSFDEKLYPIPALNVKVDGRNYRGNQLALKVQTVEVDTLHPNQFFPPKDVQDNPFRWSEWSLLFWLGVLLVVLSAFAAYVFYRWRQNKPIVATIRVVKRVPVHQKALAQIEEIKHEHTENREAQKVYYTKLTDAIREYISSRFGFSAMEMTSGEIIERLQATGNREMIEELRELFQTADLVKFAKYETLINENDANLVNAIHFIDQTKTDELPTEERIAPILTEKDRRSRQNRLLAGIMLGVVIVAAVALFIYMCLALSDLLM</sequence>
<dbReference type="GeneID" id="93536759"/>
<dbReference type="AlphaFoldDB" id="E6K8V0"/>
<proteinExistence type="predicted"/>
<name>E6K8V0_9BACT</name>
<dbReference type="HOGENOM" id="CLU_060895_0_0_10"/>
<comment type="caution">
    <text evidence="2">The sequence shown here is derived from an EMBL/GenBank/DDBJ whole genome shotgun (WGS) entry which is preliminary data.</text>
</comment>
<evidence type="ECO:0000313" key="2">
    <source>
        <dbReference type="EMBL" id="EFU30075.1"/>
    </source>
</evidence>
<keyword evidence="1" id="KW-1133">Transmembrane helix</keyword>
<dbReference type="Proteomes" id="UP000003112">
    <property type="component" value="Unassembled WGS sequence"/>
</dbReference>
<dbReference type="EMBL" id="AEPD01000031">
    <property type="protein sequence ID" value="EFU30075.1"/>
    <property type="molecule type" value="Genomic_DNA"/>
</dbReference>
<evidence type="ECO:0008006" key="4">
    <source>
        <dbReference type="Google" id="ProtNLM"/>
    </source>
</evidence>
<keyword evidence="1" id="KW-0812">Transmembrane</keyword>
<dbReference type="eggNOG" id="COG3088">
    <property type="taxonomic scope" value="Bacteria"/>
</dbReference>
<evidence type="ECO:0000256" key="1">
    <source>
        <dbReference type="SAM" id="Phobius"/>
    </source>
</evidence>
<accession>E6K8V0</accession>
<reference evidence="2 3" key="1">
    <citation type="submission" date="2010-10" db="EMBL/GenBank/DDBJ databases">
        <authorList>
            <person name="Muzny D."/>
            <person name="Qin X."/>
            <person name="Deng J."/>
            <person name="Jiang H."/>
            <person name="Liu Y."/>
            <person name="Qu J."/>
            <person name="Song X.-Z."/>
            <person name="Zhang L."/>
            <person name="Thornton R."/>
            <person name="Coyle M."/>
            <person name="Francisco L."/>
            <person name="Jackson L."/>
            <person name="Javaid M."/>
            <person name="Korchina V."/>
            <person name="Kovar C."/>
            <person name="Mata R."/>
            <person name="Mathew T."/>
            <person name="Ngo R."/>
            <person name="Nguyen L."/>
            <person name="Nguyen N."/>
            <person name="Okwuonu G."/>
            <person name="Ongeri F."/>
            <person name="Pham C."/>
            <person name="Simmons D."/>
            <person name="Wilczek-Boney K."/>
            <person name="Hale W."/>
            <person name="Jakkamsetti A."/>
            <person name="Pham P."/>
            <person name="Ruth R."/>
            <person name="San Lucas F."/>
            <person name="Warren J."/>
            <person name="Zhang J."/>
            <person name="Zhao Z."/>
            <person name="Zhou C."/>
            <person name="Zhu D."/>
            <person name="Lee S."/>
            <person name="Bess C."/>
            <person name="Blankenburg K."/>
            <person name="Forbes L."/>
            <person name="Fu Q."/>
            <person name="Gubbala S."/>
            <person name="Hirani K."/>
            <person name="Jayaseelan J.C."/>
            <person name="Lara F."/>
            <person name="Munidasa M."/>
            <person name="Palculict T."/>
            <person name="Patil S."/>
            <person name="Pu L.-L."/>
            <person name="Saada N."/>
            <person name="Tang L."/>
            <person name="Weissenberger G."/>
            <person name="Zhu Y."/>
            <person name="Hemphill L."/>
            <person name="Shang Y."/>
            <person name="Youmans B."/>
            <person name="Ayvaz T."/>
            <person name="Ross M."/>
            <person name="Santibanez J."/>
            <person name="Aqrawi P."/>
            <person name="Gross S."/>
            <person name="Joshi V."/>
            <person name="Fowler G."/>
            <person name="Nazareth L."/>
            <person name="Reid J."/>
            <person name="Worley K."/>
            <person name="Petrosino J."/>
            <person name="Highlander S."/>
            <person name="Gibbs R."/>
        </authorList>
    </citation>
    <scope>NUCLEOTIDE SEQUENCE [LARGE SCALE GENOMIC DNA]</scope>
    <source>
        <strain evidence="2 3">ATCC 33574</strain>
    </source>
</reference>
<feature type="transmembrane region" description="Helical" evidence="1">
    <location>
        <begin position="169"/>
        <end position="189"/>
    </location>
</feature>
<feature type="transmembrane region" description="Helical" evidence="1">
    <location>
        <begin position="341"/>
        <end position="366"/>
    </location>
</feature>
<keyword evidence="1" id="KW-0472">Membrane</keyword>
<dbReference type="STRING" id="873513.HMPREF6485_2036"/>
<protein>
    <recommendedName>
        <fullName evidence="4">Protein BatD</fullName>
    </recommendedName>
</protein>
<keyword evidence="3" id="KW-1185">Reference proteome</keyword>
<organism evidence="2 3">
    <name type="scientific">Segatella buccae ATCC 33574</name>
    <dbReference type="NCBI Taxonomy" id="873513"/>
    <lineage>
        <taxon>Bacteria</taxon>
        <taxon>Pseudomonadati</taxon>
        <taxon>Bacteroidota</taxon>
        <taxon>Bacteroidia</taxon>
        <taxon>Bacteroidales</taxon>
        <taxon>Prevotellaceae</taxon>
        <taxon>Segatella</taxon>
    </lineage>
</organism>
<evidence type="ECO:0000313" key="3">
    <source>
        <dbReference type="Proteomes" id="UP000003112"/>
    </source>
</evidence>
<dbReference type="RefSeq" id="WP_004346145.1">
    <property type="nucleotide sequence ID" value="NZ_GL586311.1"/>
</dbReference>